<dbReference type="SUPFAM" id="SSF53756">
    <property type="entry name" value="UDP-Glycosyltransferase/glycogen phosphorylase"/>
    <property type="match status" value="1"/>
</dbReference>
<dbReference type="OrthoDB" id="9777346at2"/>
<dbReference type="InterPro" id="IPR028098">
    <property type="entry name" value="Glyco_trans_4-like_N"/>
</dbReference>
<dbReference type="Pfam" id="PF00534">
    <property type="entry name" value="Glycos_transf_1"/>
    <property type="match status" value="1"/>
</dbReference>
<dbReference type="GO" id="GO:1901135">
    <property type="term" value="P:carbohydrate derivative metabolic process"/>
    <property type="evidence" value="ECO:0007669"/>
    <property type="project" value="UniProtKB-ARBA"/>
</dbReference>
<feature type="domain" description="Glycosyl transferase family 1" evidence="1">
    <location>
        <begin position="177"/>
        <end position="327"/>
    </location>
</feature>
<evidence type="ECO:0000259" key="2">
    <source>
        <dbReference type="Pfam" id="PF13439"/>
    </source>
</evidence>
<name>A0A559TA05_SERFO</name>
<dbReference type="PANTHER" id="PTHR12526">
    <property type="entry name" value="GLYCOSYLTRANSFERASE"/>
    <property type="match status" value="1"/>
</dbReference>
<sequence length="350" mass="39409">MPQRKVAIVIENMAGKGGTERVASGLANALSQQPDYQITLFSISGEQAFFPLESAVRLHFQQGRKGMWPLRLAVALRRERFDTIILISMGRLSVIMVPFLRLFCPKSRLLISEHISFQQYQGWMKALKLAVYRLSDRVILLTRQDCDAIARWVSPHRCQVIENVSPFPINPPQPGQQRQLALAIGRLSHQKGFDRLIAAWQQIAQRAPDWQLAIVGDGPERQALQQQIVDAGLEAQVLLVPATANVALWYQRAGVFLMTSRYEGLPMVLIEAMSFGLPLVAYDCHTGPAELIDDDGNGFLVADGDRDQLCSRTLTLIADPSLRHRFSLASLEKARRFSPERIYPQWLQIT</sequence>
<comment type="caution">
    <text evidence="3">The sequence shown here is derived from an EMBL/GenBank/DDBJ whole genome shotgun (WGS) entry which is preliminary data.</text>
</comment>
<dbReference type="CDD" id="cd03820">
    <property type="entry name" value="GT4_AmsD-like"/>
    <property type="match status" value="1"/>
</dbReference>
<evidence type="ECO:0000259" key="1">
    <source>
        <dbReference type="Pfam" id="PF00534"/>
    </source>
</evidence>
<protein>
    <submittedName>
        <fullName evidence="3">Glycosyltransferase involved in cell wall biosynthesis</fullName>
    </submittedName>
</protein>
<dbReference type="PANTHER" id="PTHR12526:SF630">
    <property type="entry name" value="GLYCOSYLTRANSFERASE"/>
    <property type="match status" value="1"/>
</dbReference>
<dbReference type="EMBL" id="VISQ01000001">
    <property type="protein sequence ID" value="TVZ71444.1"/>
    <property type="molecule type" value="Genomic_DNA"/>
</dbReference>
<dbReference type="Gene3D" id="3.40.50.2000">
    <property type="entry name" value="Glycogen Phosphorylase B"/>
    <property type="match status" value="2"/>
</dbReference>
<feature type="domain" description="Glycosyltransferase subfamily 4-like N-terminal" evidence="2">
    <location>
        <begin position="17"/>
        <end position="163"/>
    </location>
</feature>
<reference evidence="3" key="2">
    <citation type="submission" date="2019-08" db="EMBL/GenBank/DDBJ databases">
        <title>Investigation of anaerobic lignin degradation for improved lignocellulosic biofuels.</title>
        <authorList>
            <person name="Deangelis K.PhD."/>
        </authorList>
    </citation>
    <scope>NUCLEOTIDE SEQUENCE [LARGE SCALE GENOMIC DNA]</scope>
    <source>
        <strain evidence="3">128R</strain>
    </source>
</reference>
<dbReference type="GO" id="GO:0016757">
    <property type="term" value="F:glycosyltransferase activity"/>
    <property type="evidence" value="ECO:0007669"/>
    <property type="project" value="InterPro"/>
</dbReference>
<proteinExistence type="predicted"/>
<keyword evidence="3" id="KW-0808">Transferase</keyword>
<gene>
    <name evidence="3" type="ORF">FHU10_4072</name>
</gene>
<dbReference type="Pfam" id="PF13439">
    <property type="entry name" value="Glyco_transf_4"/>
    <property type="match status" value="1"/>
</dbReference>
<accession>A0A559TA05</accession>
<organism evidence="3">
    <name type="scientific">Serratia fonticola</name>
    <dbReference type="NCBI Taxonomy" id="47917"/>
    <lineage>
        <taxon>Bacteria</taxon>
        <taxon>Pseudomonadati</taxon>
        <taxon>Pseudomonadota</taxon>
        <taxon>Gammaproteobacteria</taxon>
        <taxon>Enterobacterales</taxon>
        <taxon>Yersiniaceae</taxon>
        <taxon>Serratia</taxon>
    </lineage>
</organism>
<dbReference type="InterPro" id="IPR001296">
    <property type="entry name" value="Glyco_trans_1"/>
</dbReference>
<dbReference type="AlphaFoldDB" id="A0A559TA05"/>
<evidence type="ECO:0000313" key="3">
    <source>
        <dbReference type="EMBL" id="TVZ71444.1"/>
    </source>
</evidence>
<reference evidence="3" key="1">
    <citation type="submission" date="2019-06" db="EMBL/GenBank/DDBJ databases">
        <authorList>
            <person name="Deangelis K."/>
            <person name="Huntemann M."/>
            <person name="Clum A."/>
            <person name="Pillay M."/>
            <person name="Palaniappan K."/>
            <person name="Varghese N."/>
            <person name="Mikhailova N."/>
            <person name="Stamatis D."/>
            <person name="Reddy T."/>
            <person name="Daum C."/>
            <person name="Shapiro N."/>
            <person name="Ivanova N."/>
            <person name="Kyrpides N."/>
            <person name="Woyke T."/>
        </authorList>
    </citation>
    <scope>NUCLEOTIDE SEQUENCE [LARGE SCALE GENOMIC DNA]</scope>
    <source>
        <strain evidence="3">128R</strain>
    </source>
</reference>